<evidence type="ECO:0000313" key="1">
    <source>
        <dbReference type="EMBL" id="KAK3771969.1"/>
    </source>
</evidence>
<dbReference type="EMBL" id="JAWDGP010003665">
    <property type="protein sequence ID" value="KAK3771969.1"/>
    <property type="molecule type" value="Genomic_DNA"/>
</dbReference>
<accession>A0AAE0ZM55</accession>
<dbReference type="AlphaFoldDB" id="A0AAE0ZM55"/>
<sequence length="157" mass="17870">MSLLRLGGLRYEIQGRRQNGQSLPRDCKEVVAAADNSPVDVTVLVLSTYGAAWSIGGTHPRLHGRMIKDWRGRDSERIEYSLWLRVWTEGRRWALGWVIKREEGSVVGREEEAVTDGDENPRILNLSSVEEQGETMHEEFSMILVCESSTGRHQDFD</sequence>
<proteinExistence type="predicted"/>
<gene>
    <name evidence="1" type="ORF">RRG08_011882</name>
</gene>
<keyword evidence="2" id="KW-1185">Reference proteome</keyword>
<reference evidence="1" key="1">
    <citation type="journal article" date="2023" name="G3 (Bethesda)">
        <title>A reference genome for the long-term kleptoplast-retaining sea slug Elysia crispata morphotype clarki.</title>
        <authorList>
            <person name="Eastman K.E."/>
            <person name="Pendleton A.L."/>
            <person name="Shaikh M.A."/>
            <person name="Suttiyut T."/>
            <person name="Ogas R."/>
            <person name="Tomko P."/>
            <person name="Gavelis G."/>
            <person name="Widhalm J.R."/>
            <person name="Wisecaver J.H."/>
        </authorList>
    </citation>
    <scope>NUCLEOTIDE SEQUENCE</scope>
    <source>
        <strain evidence="1">ECLA1</strain>
    </source>
</reference>
<dbReference type="Proteomes" id="UP001283361">
    <property type="component" value="Unassembled WGS sequence"/>
</dbReference>
<organism evidence="1 2">
    <name type="scientific">Elysia crispata</name>
    <name type="common">lettuce slug</name>
    <dbReference type="NCBI Taxonomy" id="231223"/>
    <lineage>
        <taxon>Eukaryota</taxon>
        <taxon>Metazoa</taxon>
        <taxon>Spiralia</taxon>
        <taxon>Lophotrochozoa</taxon>
        <taxon>Mollusca</taxon>
        <taxon>Gastropoda</taxon>
        <taxon>Heterobranchia</taxon>
        <taxon>Euthyneura</taxon>
        <taxon>Panpulmonata</taxon>
        <taxon>Sacoglossa</taxon>
        <taxon>Placobranchoidea</taxon>
        <taxon>Plakobranchidae</taxon>
        <taxon>Elysia</taxon>
    </lineage>
</organism>
<name>A0AAE0ZM55_9GAST</name>
<evidence type="ECO:0000313" key="2">
    <source>
        <dbReference type="Proteomes" id="UP001283361"/>
    </source>
</evidence>
<protein>
    <submittedName>
        <fullName evidence="1">Uncharacterized protein</fullName>
    </submittedName>
</protein>
<comment type="caution">
    <text evidence="1">The sequence shown here is derived from an EMBL/GenBank/DDBJ whole genome shotgun (WGS) entry which is preliminary data.</text>
</comment>